<dbReference type="InterPro" id="IPR011739">
    <property type="entry name" value="GTA_rcc01693"/>
</dbReference>
<evidence type="ECO:0000313" key="1">
    <source>
        <dbReference type="EMBL" id="OLP47707.1"/>
    </source>
</evidence>
<dbReference type="Proteomes" id="UP000185598">
    <property type="component" value="Unassembled WGS sequence"/>
</dbReference>
<dbReference type="AlphaFoldDB" id="A0A1Q8ZZJ1"/>
<evidence type="ECO:0000313" key="2">
    <source>
        <dbReference type="Proteomes" id="UP000185598"/>
    </source>
</evidence>
<dbReference type="RefSeq" id="WP_075616881.1">
    <property type="nucleotide sequence ID" value="NZ_JACIED010000002.1"/>
</dbReference>
<organism evidence="1 2">
    <name type="scientific">Allorhizobium taibaishanense</name>
    <dbReference type="NCBI Taxonomy" id="887144"/>
    <lineage>
        <taxon>Bacteria</taxon>
        <taxon>Pseudomonadati</taxon>
        <taxon>Pseudomonadota</taxon>
        <taxon>Alphaproteobacteria</taxon>
        <taxon>Hyphomicrobiales</taxon>
        <taxon>Rhizobiaceae</taxon>
        <taxon>Rhizobium/Agrobacterium group</taxon>
        <taxon>Allorhizobium</taxon>
    </lineage>
</organism>
<sequence length="83" mass="9280">MRAAAGRARLAKPPPFPWEAVMHAGLHLLRLPTERFWALTPREFAAMTGAYAPAIRADLARMELEALMARYPDRKTGARAHGR</sequence>
<dbReference type="NCBIfam" id="TIGR02216">
    <property type="entry name" value="phage_TIGR02216"/>
    <property type="match status" value="1"/>
</dbReference>
<dbReference type="InterPro" id="IPR019056">
    <property type="entry name" value="Phage_TAC_6"/>
</dbReference>
<reference evidence="1 2" key="1">
    <citation type="submission" date="2016-09" db="EMBL/GenBank/DDBJ databases">
        <title>Rhizobium oryziradicis sp. nov., isolated from the root of rice.</title>
        <authorList>
            <person name="Zhao J."/>
            <person name="Zhang X."/>
        </authorList>
    </citation>
    <scope>NUCLEOTIDE SEQUENCE [LARGE SCALE GENOMIC DNA]</scope>
    <source>
        <strain evidence="1 2">14971</strain>
    </source>
</reference>
<name>A0A1Q8ZZJ1_9HYPH</name>
<gene>
    <name evidence="1" type="ORF">BJF91_04795</name>
</gene>
<dbReference type="Pfam" id="PF09550">
    <property type="entry name" value="Phage_TAC_6"/>
    <property type="match status" value="1"/>
</dbReference>
<comment type="caution">
    <text evidence="1">The sequence shown here is derived from an EMBL/GenBank/DDBJ whole genome shotgun (WGS) entry which is preliminary data.</text>
</comment>
<proteinExistence type="predicted"/>
<accession>A0A1Q8ZZJ1</accession>
<evidence type="ECO:0008006" key="3">
    <source>
        <dbReference type="Google" id="ProtNLM"/>
    </source>
</evidence>
<keyword evidence="2" id="KW-1185">Reference proteome</keyword>
<dbReference type="STRING" id="887144.BJF91_04795"/>
<dbReference type="EMBL" id="MKIN01000027">
    <property type="protein sequence ID" value="OLP47707.1"/>
    <property type="molecule type" value="Genomic_DNA"/>
</dbReference>
<dbReference type="OrthoDB" id="7582980at2"/>
<protein>
    <recommendedName>
        <fullName evidence="3">Phage tail assembly chaperone</fullName>
    </recommendedName>
</protein>